<organism evidence="3 4">
    <name type="scientific">Methylorubrum populi</name>
    <dbReference type="NCBI Taxonomy" id="223967"/>
    <lineage>
        <taxon>Bacteria</taxon>
        <taxon>Pseudomonadati</taxon>
        <taxon>Pseudomonadota</taxon>
        <taxon>Alphaproteobacteria</taxon>
        <taxon>Hyphomicrobiales</taxon>
        <taxon>Methylobacteriaceae</taxon>
        <taxon>Methylorubrum</taxon>
    </lineage>
</organism>
<feature type="region of interest" description="Disordered" evidence="2">
    <location>
        <begin position="1"/>
        <end position="22"/>
    </location>
</feature>
<sequence>MFRPVSRSGNVRSAGSNVEAGTEPRAPYLTTQAVADIIKRYIAAAGLDPSLFGAQSLRACFVTSAAERDADLARITDVSGHRDPRTVIGYIRWVSAFKDHASGGFL</sequence>
<comment type="caution">
    <text evidence="3">The sequence shown here is derived from an EMBL/GenBank/DDBJ whole genome shotgun (WGS) entry which is preliminary data.</text>
</comment>
<dbReference type="Proteomes" id="UP000469949">
    <property type="component" value="Unassembled WGS sequence"/>
</dbReference>
<evidence type="ECO:0008006" key="5">
    <source>
        <dbReference type="Google" id="ProtNLM"/>
    </source>
</evidence>
<dbReference type="GO" id="GO:0006310">
    <property type="term" value="P:DNA recombination"/>
    <property type="evidence" value="ECO:0007669"/>
    <property type="project" value="UniProtKB-KW"/>
</dbReference>
<feature type="compositionally biased region" description="Polar residues" evidence="2">
    <location>
        <begin position="7"/>
        <end position="16"/>
    </location>
</feature>
<proteinExistence type="predicted"/>
<dbReference type="GO" id="GO:0003677">
    <property type="term" value="F:DNA binding"/>
    <property type="evidence" value="ECO:0007669"/>
    <property type="project" value="InterPro"/>
</dbReference>
<dbReference type="Gene3D" id="1.10.443.10">
    <property type="entry name" value="Intergrase catalytic core"/>
    <property type="match status" value="1"/>
</dbReference>
<evidence type="ECO:0000313" key="4">
    <source>
        <dbReference type="Proteomes" id="UP000469949"/>
    </source>
</evidence>
<dbReference type="GO" id="GO:0015074">
    <property type="term" value="P:DNA integration"/>
    <property type="evidence" value="ECO:0007669"/>
    <property type="project" value="InterPro"/>
</dbReference>
<name>A0A833J291_9HYPH</name>
<dbReference type="EMBL" id="WEKV01000018">
    <property type="protein sequence ID" value="KAB7782899.1"/>
    <property type="molecule type" value="Genomic_DNA"/>
</dbReference>
<dbReference type="SUPFAM" id="SSF56349">
    <property type="entry name" value="DNA breaking-rejoining enzymes"/>
    <property type="match status" value="1"/>
</dbReference>
<gene>
    <name evidence="3" type="ORF">F8B43_4193</name>
</gene>
<dbReference type="InterPro" id="IPR011010">
    <property type="entry name" value="DNA_brk_join_enz"/>
</dbReference>
<dbReference type="InterPro" id="IPR013762">
    <property type="entry name" value="Integrase-like_cat_sf"/>
</dbReference>
<evidence type="ECO:0000313" key="3">
    <source>
        <dbReference type="EMBL" id="KAB7782899.1"/>
    </source>
</evidence>
<evidence type="ECO:0000256" key="2">
    <source>
        <dbReference type="SAM" id="MobiDB-lite"/>
    </source>
</evidence>
<keyword evidence="1" id="KW-0233">DNA recombination</keyword>
<protein>
    <recommendedName>
        <fullName evidence="5">Integrase family protein</fullName>
    </recommendedName>
</protein>
<dbReference type="RefSeq" id="WP_246696023.1">
    <property type="nucleotide sequence ID" value="NZ_WEKV01000018.1"/>
</dbReference>
<accession>A0A833J291</accession>
<evidence type="ECO:0000256" key="1">
    <source>
        <dbReference type="ARBA" id="ARBA00023172"/>
    </source>
</evidence>
<dbReference type="AlphaFoldDB" id="A0A833J291"/>
<reference evidence="3 4" key="1">
    <citation type="submission" date="2019-10" db="EMBL/GenBank/DDBJ databases">
        <title>Draft Genome Sequence of the Caffeine Degrading Methylotroph Methylorubrum populi PINKEL.</title>
        <authorList>
            <person name="Dawson S.C."/>
            <person name="Zhang X."/>
            <person name="Wright M.E."/>
            <person name="Sharma G."/>
            <person name="Langner J.T."/>
            <person name="Ditty J.L."/>
            <person name="Subuyuj G.A."/>
        </authorList>
    </citation>
    <scope>NUCLEOTIDE SEQUENCE [LARGE SCALE GENOMIC DNA]</scope>
    <source>
        <strain evidence="3 4">Pinkel</strain>
    </source>
</reference>